<organism evidence="2 3">
    <name type="scientific">Gossypium arboreum</name>
    <name type="common">Tree cotton</name>
    <name type="synonym">Gossypium nanking</name>
    <dbReference type="NCBI Taxonomy" id="29729"/>
    <lineage>
        <taxon>Eukaryota</taxon>
        <taxon>Viridiplantae</taxon>
        <taxon>Streptophyta</taxon>
        <taxon>Embryophyta</taxon>
        <taxon>Tracheophyta</taxon>
        <taxon>Spermatophyta</taxon>
        <taxon>Magnoliopsida</taxon>
        <taxon>eudicotyledons</taxon>
        <taxon>Gunneridae</taxon>
        <taxon>Pentapetalae</taxon>
        <taxon>rosids</taxon>
        <taxon>malvids</taxon>
        <taxon>Malvales</taxon>
        <taxon>Malvaceae</taxon>
        <taxon>Malvoideae</taxon>
        <taxon>Gossypium</taxon>
    </lineage>
</organism>
<accession>A0A0B0MVR1</accession>
<keyword evidence="3" id="KW-1185">Reference proteome</keyword>
<keyword evidence="1" id="KW-0472">Membrane</keyword>
<keyword evidence="1" id="KW-1133">Transmembrane helix</keyword>
<dbReference type="AlphaFoldDB" id="A0A0B0MVR1"/>
<protein>
    <submittedName>
        <fullName evidence="2">High frequency lysogenization HflD</fullName>
    </submittedName>
</protein>
<evidence type="ECO:0000313" key="3">
    <source>
        <dbReference type="Proteomes" id="UP000032142"/>
    </source>
</evidence>
<dbReference type="Proteomes" id="UP000032142">
    <property type="component" value="Unassembled WGS sequence"/>
</dbReference>
<dbReference type="EMBL" id="JRRC01411897">
    <property type="protein sequence ID" value="KHG04457.1"/>
    <property type="molecule type" value="Genomic_DNA"/>
</dbReference>
<reference evidence="3" key="1">
    <citation type="submission" date="2014-09" db="EMBL/GenBank/DDBJ databases">
        <authorList>
            <person name="Mudge J."/>
            <person name="Ramaraj T."/>
            <person name="Lindquist I.E."/>
            <person name="Bharti A.K."/>
            <person name="Sundararajan A."/>
            <person name="Cameron C.T."/>
            <person name="Woodward J.E."/>
            <person name="May G.D."/>
            <person name="Brubaker C."/>
            <person name="Broadhvest J."/>
            <person name="Wilkins T.A."/>
        </authorList>
    </citation>
    <scope>NUCLEOTIDE SEQUENCE</scope>
    <source>
        <strain evidence="3">cv. AKA8401</strain>
    </source>
</reference>
<feature type="transmembrane region" description="Helical" evidence="1">
    <location>
        <begin position="18"/>
        <end position="36"/>
    </location>
</feature>
<evidence type="ECO:0000313" key="2">
    <source>
        <dbReference type="EMBL" id="KHG04457.1"/>
    </source>
</evidence>
<keyword evidence="1" id="KW-0812">Transmembrane</keyword>
<sequence length="88" mass="10102">MSYPNTDSQHQTPAFIKAFPHLCLSLSKSALAFIFLPRRLLKRIKVLNQPASFVLIGKEMGQNEQQFHFFSSMEEVFLSQFTLPLDPT</sequence>
<comment type="caution">
    <text evidence="2">The sequence shown here is derived from an EMBL/GenBank/DDBJ whole genome shotgun (WGS) entry which is preliminary data.</text>
</comment>
<proteinExistence type="predicted"/>
<gene>
    <name evidence="2" type="ORF">F383_29434</name>
</gene>
<name>A0A0B0MVR1_GOSAR</name>
<evidence type="ECO:0000256" key="1">
    <source>
        <dbReference type="SAM" id="Phobius"/>
    </source>
</evidence>